<reference evidence="1 2" key="1">
    <citation type="submission" date="2021-04" db="EMBL/GenBank/DDBJ databases">
        <title>Ruania sp. nov., isolated from sandy soil of mangrove forest.</title>
        <authorList>
            <person name="Ge X."/>
            <person name="Huang R."/>
            <person name="Liu W."/>
        </authorList>
    </citation>
    <scope>NUCLEOTIDE SEQUENCE [LARGE SCALE GENOMIC DNA]</scope>
    <source>
        <strain evidence="1 2">N2-46</strain>
    </source>
</reference>
<evidence type="ECO:0000313" key="1">
    <source>
        <dbReference type="EMBL" id="MBZ2196195.1"/>
    </source>
</evidence>
<dbReference type="Proteomes" id="UP000826651">
    <property type="component" value="Unassembled WGS sequence"/>
</dbReference>
<organism evidence="1 2">
    <name type="scientific">Occultella gossypii</name>
    <dbReference type="NCBI Taxonomy" id="2800820"/>
    <lineage>
        <taxon>Bacteria</taxon>
        <taxon>Bacillati</taxon>
        <taxon>Actinomycetota</taxon>
        <taxon>Actinomycetes</taxon>
        <taxon>Micrococcales</taxon>
        <taxon>Ruaniaceae</taxon>
        <taxon>Occultella</taxon>
    </lineage>
</organism>
<gene>
    <name evidence="1" type="ORF">KCQ71_08520</name>
</gene>
<name>A0ABS7S8X7_9MICO</name>
<proteinExistence type="predicted"/>
<protein>
    <submittedName>
        <fullName evidence="1">Uncharacterized protein</fullName>
    </submittedName>
</protein>
<evidence type="ECO:0000313" key="2">
    <source>
        <dbReference type="Proteomes" id="UP000826651"/>
    </source>
</evidence>
<comment type="caution">
    <text evidence="1">The sequence shown here is derived from an EMBL/GenBank/DDBJ whole genome shotgun (WGS) entry which is preliminary data.</text>
</comment>
<sequence length="64" mass="6529">MTKLLSMFEVSIPLEAAAVQGVAGAVATLTGGAYSPPAIDTLTEQAVAWLPASPARVPLGAHRR</sequence>
<dbReference type="RefSeq" id="WP_223404846.1">
    <property type="nucleotide sequence ID" value="NZ_JAGSHT010000009.1"/>
</dbReference>
<accession>A0ABS7S8X7</accession>
<keyword evidence="2" id="KW-1185">Reference proteome</keyword>
<dbReference type="EMBL" id="JAGSHT010000009">
    <property type="protein sequence ID" value="MBZ2196195.1"/>
    <property type="molecule type" value="Genomic_DNA"/>
</dbReference>